<gene>
    <name evidence="4" type="ORF">FJQ54_14340</name>
</gene>
<keyword evidence="1" id="KW-0175">Coiled coil</keyword>
<evidence type="ECO:0000256" key="1">
    <source>
        <dbReference type="SAM" id="Coils"/>
    </source>
</evidence>
<reference evidence="4 5" key="1">
    <citation type="submission" date="2019-06" db="EMBL/GenBank/DDBJ databases">
        <authorList>
            <person name="Lee I."/>
            <person name="Jang G.I."/>
            <person name="Hwang C.Y."/>
        </authorList>
    </citation>
    <scope>NUCLEOTIDE SEQUENCE [LARGE SCALE GENOMIC DNA]</scope>
    <source>
        <strain evidence="4 5">PAMC 28131</strain>
    </source>
</reference>
<proteinExistence type="predicted"/>
<sequence length="153" mass="17171">MLKKPKAVKMPQPFADQHASEDDDARRRAVLMKRELDEAEGFSWNMPQQGLIARWREQPLYKTVFGVGALAMGALIVGSFLIAMDSGIEVPDRIVYFESWSGQRTSEDAISEREAAMDKLRAQVEANRRAYEAQQARQKALEAERAAAQQASS</sequence>
<evidence type="ECO:0000313" key="4">
    <source>
        <dbReference type="EMBL" id="TPE59235.1"/>
    </source>
</evidence>
<evidence type="ECO:0000256" key="2">
    <source>
        <dbReference type="SAM" id="MobiDB-lite"/>
    </source>
</evidence>
<feature type="coiled-coil region" evidence="1">
    <location>
        <begin position="117"/>
        <end position="151"/>
    </location>
</feature>
<evidence type="ECO:0000256" key="3">
    <source>
        <dbReference type="SAM" id="Phobius"/>
    </source>
</evidence>
<dbReference type="RefSeq" id="WP_140929106.1">
    <property type="nucleotide sequence ID" value="NZ_VFSU01000031.1"/>
</dbReference>
<name>A0A501XFC0_9SPHN</name>
<feature type="region of interest" description="Disordered" evidence="2">
    <location>
        <begin position="1"/>
        <end position="25"/>
    </location>
</feature>
<keyword evidence="5" id="KW-1185">Reference proteome</keyword>
<comment type="caution">
    <text evidence="4">The sequence shown here is derived from an EMBL/GenBank/DDBJ whole genome shotgun (WGS) entry which is preliminary data.</text>
</comment>
<protein>
    <submittedName>
        <fullName evidence="4">Uncharacterized protein</fullName>
    </submittedName>
</protein>
<keyword evidence="3" id="KW-0472">Membrane</keyword>
<keyword evidence="3" id="KW-1133">Transmembrane helix</keyword>
<dbReference type="Proteomes" id="UP000319897">
    <property type="component" value="Unassembled WGS sequence"/>
</dbReference>
<dbReference type="EMBL" id="VFSU01000031">
    <property type="protein sequence ID" value="TPE59235.1"/>
    <property type="molecule type" value="Genomic_DNA"/>
</dbReference>
<keyword evidence="3" id="KW-0812">Transmembrane</keyword>
<organism evidence="4 5">
    <name type="scientific">Sandaracinobacter neustonicus</name>
    <dbReference type="NCBI Taxonomy" id="1715348"/>
    <lineage>
        <taxon>Bacteria</taxon>
        <taxon>Pseudomonadati</taxon>
        <taxon>Pseudomonadota</taxon>
        <taxon>Alphaproteobacteria</taxon>
        <taxon>Sphingomonadales</taxon>
        <taxon>Sphingosinicellaceae</taxon>
        <taxon>Sandaracinobacter</taxon>
    </lineage>
</organism>
<dbReference type="AlphaFoldDB" id="A0A501XFC0"/>
<dbReference type="OrthoDB" id="7391871at2"/>
<evidence type="ECO:0000313" key="5">
    <source>
        <dbReference type="Proteomes" id="UP000319897"/>
    </source>
</evidence>
<accession>A0A501XFC0</accession>
<feature type="transmembrane region" description="Helical" evidence="3">
    <location>
        <begin position="64"/>
        <end position="84"/>
    </location>
</feature>